<reference evidence="9 10" key="1">
    <citation type="submission" date="2016-10" db="EMBL/GenBank/DDBJ databases">
        <authorList>
            <person name="de Groot N.N."/>
        </authorList>
    </citation>
    <scope>NUCLEOTIDE SEQUENCE [LARGE SCALE GENOMIC DNA]</scope>
    <source>
        <strain evidence="10">P4-7,KCTC 19426,CECT 7604</strain>
    </source>
</reference>
<dbReference type="InterPro" id="IPR050171">
    <property type="entry name" value="MFS_Transporters"/>
</dbReference>
<dbReference type="GO" id="GO:0005886">
    <property type="term" value="C:plasma membrane"/>
    <property type="evidence" value="ECO:0007669"/>
    <property type="project" value="UniProtKB-SubCell"/>
</dbReference>
<sequence length="403" mass="41630">MSVITTAQQHRTRHGLGFWLIAAVFVTAMAFSTVSTPLYPLYEKRDGFGSFTVTIVFAVYAVGVVTSLLLFGHVSDWVGRRRILLPALSIEIVAAVVFVVWPDLPGLIMARFITGFAVGMITATATAHLSELHAASRPEQGTARFELVSTAANIGGLGLGPLVAGILAQWAPAPLTTPYLVFAGLLGLGIVAVQLTPETVVAPTEPVPYRPQRVSLGHGDKRKILAAMAAGFTAFAVFGLFTSLAPTFLSGTLGHPARVLAGAVVFIVFTVSALAQSFTRGMAPHRQMLTGIVGEAAGLVVLTVGVESAALAPFLVGGALAGAGAGVLFKSAIGTVVAQAPAAQRGEALAGLFLIAYLGLIGPVLAVGLATQYISTASALLWFSAVLLLLLLSLGVLARRRAA</sequence>
<feature type="transmembrane region" description="Helical" evidence="7">
    <location>
        <begin position="224"/>
        <end position="245"/>
    </location>
</feature>
<feature type="transmembrane region" description="Helical" evidence="7">
    <location>
        <begin position="349"/>
        <end position="374"/>
    </location>
</feature>
<evidence type="ECO:0000256" key="4">
    <source>
        <dbReference type="ARBA" id="ARBA00022692"/>
    </source>
</evidence>
<feature type="transmembrane region" description="Helical" evidence="7">
    <location>
        <begin position="83"/>
        <end position="102"/>
    </location>
</feature>
<feature type="transmembrane region" description="Helical" evidence="7">
    <location>
        <begin position="108"/>
        <end position="129"/>
    </location>
</feature>
<evidence type="ECO:0000313" key="10">
    <source>
        <dbReference type="Proteomes" id="UP000198741"/>
    </source>
</evidence>
<evidence type="ECO:0000256" key="1">
    <source>
        <dbReference type="ARBA" id="ARBA00004651"/>
    </source>
</evidence>
<dbReference type="OrthoDB" id="3177957at2"/>
<dbReference type="Proteomes" id="UP000198741">
    <property type="component" value="Chromosome I"/>
</dbReference>
<feature type="transmembrane region" description="Helical" evidence="7">
    <location>
        <begin position="312"/>
        <end position="337"/>
    </location>
</feature>
<dbReference type="EMBL" id="LT629710">
    <property type="protein sequence ID" value="SDO20176.1"/>
    <property type="molecule type" value="Genomic_DNA"/>
</dbReference>
<feature type="transmembrane region" description="Helical" evidence="7">
    <location>
        <begin position="380"/>
        <end position="398"/>
    </location>
</feature>
<accession>A0A1H0HLU4</accession>
<feature type="transmembrane region" description="Helical" evidence="7">
    <location>
        <begin position="16"/>
        <end position="42"/>
    </location>
</feature>
<evidence type="ECO:0000256" key="3">
    <source>
        <dbReference type="ARBA" id="ARBA00022475"/>
    </source>
</evidence>
<keyword evidence="6 7" id="KW-0472">Membrane</keyword>
<dbReference type="AlphaFoldDB" id="A0A1H0HLU4"/>
<keyword evidence="10" id="KW-1185">Reference proteome</keyword>
<dbReference type="InterPro" id="IPR036259">
    <property type="entry name" value="MFS_trans_sf"/>
</dbReference>
<gene>
    <name evidence="9" type="ORF">SAMN04515671_0124</name>
</gene>
<keyword evidence="5 7" id="KW-1133">Transmembrane helix</keyword>
<proteinExistence type="predicted"/>
<keyword evidence="4 7" id="KW-0812">Transmembrane</keyword>
<dbReference type="STRING" id="1090615.SAMN04515671_0124"/>
<dbReference type="Gene3D" id="1.20.1250.20">
    <property type="entry name" value="MFS general substrate transporter like domains"/>
    <property type="match status" value="1"/>
</dbReference>
<comment type="subcellular location">
    <subcellularLocation>
        <location evidence="1">Cell membrane</location>
        <topology evidence="1">Multi-pass membrane protein</topology>
    </subcellularLocation>
</comment>
<feature type="transmembrane region" description="Helical" evidence="7">
    <location>
        <begin position="257"/>
        <end position="275"/>
    </location>
</feature>
<dbReference type="PANTHER" id="PTHR23517">
    <property type="entry name" value="RESISTANCE PROTEIN MDTM, PUTATIVE-RELATED-RELATED"/>
    <property type="match status" value="1"/>
</dbReference>
<feature type="domain" description="Major facilitator superfamily (MFS) profile" evidence="8">
    <location>
        <begin position="16"/>
        <end position="403"/>
    </location>
</feature>
<dbReference type="PROSITE" id="PS50850">
    <property type="entry name" value="MFS"/>
    <property type="match status" value="1"/>
</dbReference>
<evidence type="ECO:0000256" key="6">
    <source>
        <dbReference type="ARBA" id="ARBA00023136"/>
    </source>
</evidence>
<evidence type="ECO:0000256" key="7">
    <source>
        <dbReference type="SAM" id="Phobius"/>
    </source>
</evidence>
<organism evidence="9 10">
    <name type="scientific">Nakamurella panacisegetis</name>
    <dbReference type="NCBI Taxonomy" id="1090615"/>
    <lineage>
        <taxon>Bacteria</taxon>
        <taxon>Bacillati</taxon>
        <taxon>Actinomycetota</taxon>
        <taxon>Actinomycetes</taxon>
        <taxon>Nakamurellales</taxon>
        <taxon>Nakamurellaceae</taxon>
        <taxon>Nakamurella</taxon>
    </lineage>
</organism>
<dbReference type="Pfam" id="PF07690">
    <property type="entry name" value="MFS_1"/>
    <property type="match status" value="1"/>
</dbReference>
<dbReference type="InterPro" id="IPR020846">
    <property type="entry name" value="MFS_dom"/>
</dbReference>
<protein>
    <submittedName>
        <fullName evidence="9">Predicted arabinose efflux permease, MFS family</fullName>
    </submittedName>
</protein>
<evidence type="ECO:0000313" key="9">
    <source>
        <dbReference type="EMBL" id="SDO20176.1"/>
    </source>
</evidence>
<evidence type="ECO:0000259" key="8">
    <source>
        <dbReference type="PROSITE" id="PS50850"/>
    </source>
</evidence>
<feature type="transmembrane region" description="Helical" evidence="7">
    <location>
        <begin position="48"/>
        <end position="71"/>
    </location>
</feature>
<evidence type="ECO:0000256" key="5">
    <source>
        <dbReference type="ARBA" id="ARBA00022989"/>
    </source>
</evidence>
<keyword evidence="3" id="KW-1003">Cell membrane</keyword>
<dbReference type="SUPFAM" id="SSF103473">
    <property type="entry name" value="MFS general substrate transporter"/>
    <property type="match status" value="1"/>
</dbReference>
<feature type="transmembrane region" description="Helical" evidence="7">
    <location>
        <begin position="179"/>
        <end position="203"/>
    </location>
</feature>
<evidence type="ECO:0000256" key="2">
    <source>
        <dbReference type="ARBA" id="ARBA00022448"/>
    </source>
</evidence>
<name>A0A1H0HLU4_9ACTN</name>
<feature type="transmembrane region" description="Helical" evidence="7">
    <location>
        <begin position="287"/>
        <end position="306"/>
    </location>
</feature>
<keyword evidence="2" id="KW-0813">Transport</keyword>
<feature type="transmembrane region" description="Helical" evidence="7">
    <location>
        <begin position="150"/>
        <end position="173"/>
    </location>
</feature>
<dbReference type="RefSeq" id="WP_090480930.1">
    <property type="nucleotide sequence ID" value="NZ_LT629710.1"/>
</dbReference>
<dbReference type="InterPro" id="IPR011701">
    <property type="entry name" value="MFS"/>
</dbReference>
<dbReference type="GO" id="GO:0022857">
    <property type="term" value="F:transmembrane transporter activity"/>
    <property type="evidence" value="ECO:0007669"/>
    <property type="project" value="InterPro"/>
</dbReference>
<dbReference type="PANTHER" id="PTHR23517:SF13">
    <property type="entry name" value="MAJOR FACILITATOR SUPERFAMILY MFS_1"/>
    <property type="match status" value="1"/>
</dbReference>